<feature type="transmembrane region" description="Helical" evidence="6">
    <location>
        <begin position="93"/>
        <end position="113"/>
    </location>
</feature>
<evidence type="ECO:0000256" key="2">
    <source>
        <dbReference type="ARBA" id="ARBA00022475"/>
    </source>
</evidence>
<evidence type="ECO:0000256" key="5">
    <source>
        <dbReference type="ARBA" id="ARBA00023136"/>
    </source>
</evidence>
<comment type="caution">
    <text evidence="8">The sequence shown here is derived from an EMBL/GenBank/DDBJ whole genome shotgun (WGS) entry which is preliminary data.</text>
</comment>
<dbReference type="AlphaFoldDB" id="A0A370CEV1"/>
<dbReference type="PANTHER" id="PTHR43124:SF3">
    <property type="entry name" value="CHLORAMPHENICOL EFFLUX PUMP RV0191"/>
    <property type="match status" value="1"/>
</dbReference>
<dbReference type="PROSITE" id="PS50850">
    <property type="entry name" value="MFS"/>
    <property type="match status" value="1"/>
</dbReference>
<keyword evidence="4 6" id="KW-1133">Transmembrane helix</keyword>
<comment type="subcellular location">
    <subcellularLocation>
        <location evidence="1">Cell membrane</location>
        <topology evidence="1">Multi-pass membrane protein</topology>
    </subcellularLocation>
</comment>
<dbReference type="Pfam" id="PF07690">
    <property type="entry name" value="MFS_1"/>
    <property type="match status" value="1"/>
</dbReference>
<keyword evidence="3 6" id="KW-0812">Transmembrane</keyword>
<feature type="non-terminal residue" evidence="8">
    <location>
        <position position="143"/>
    </location>
</feature>
<dbReference type="GO" id="GO:0022857">
    <property type="term" value="F:transmembrane transporter activity"/>
    <property type="evidence" value="ECO:0007669"/>
    <property type="project" value="InterPro"/>
</dbReference>
<keyword evidence="5 6" id="KW-0472">Membrane</keyword>
<evidence type="ECO:0000256" key="3">
    <source>
        <dbReference type="ARBA" id="ARBA00022692"/>
    </source>
</evidence>
<proteinExistence type="predicted"/>
<evidence type="ECO:0000259" key="7">
    <source>
        <dbReference type="PROSITE" id="PS50850"/>
    </source>
</evidence>
<dbReference type="GO" id="GO:0005886">
    <property type="term" value="C:plasma membrane"/>
    <property type="evidence" value="ECO:0007669"/>
    <property type="project" value="UniProtKB-SubCell"/>
</dbReference>
<reference evidence="8 9" key="1">
    <citation type="journal article" date="2017" name="Int. J. Syst. Evol. Microbiol.">
        <title>Aquarickettsiella crustaci n. gen. n. sp. (Gammaproteobacteria: Legionellales: Coxiellaceae); a bacterial pathogen of the freshwater crustacean: Gammarus fossarum (Malacostraca: Amphipoda).</title>
        <authorList>
            <person name="Bojko J."/>
            <person name="Dunn A.M."/>
            <person name="Stebbing P.D."/>
            <person name="Van Aerle R."/>
            <person name="Bacela-Spychalska K."/>
            <person name="Bean T.P."/>
            <person name="Stentiford G.D."/>
        </authorList>
    </citation>
    <scope>NUCLEOTIDE SEQUENCE [LARGE SCALE GENOMIC DNA]</scope>
    <source>
        <strain evidence="8">RA15029</strain>
    </source>
</reference>
<dbReference type="InterPro" id="IPR050189">
    <property type="entry name" value="MFS_Efflux_Transporters"/>
</dbReference>
<evidence type="ECO:0000256" key="4">
    <source>
        <dbReference type="ARBA" id="ARBA00022989"/>
    </source>
</evidence>
<dbReference type="Gene3D" id="1.20.1720.10">
    <property type="entry name" value="Multidrug resistance protein D"/>
    <property type="match status" value="1"/>
</dbReference>
<name>A0A370CEV1_9COXI</name>
<protein>
    <submittedName>
        <fullName evidence="8">MFS transporter</fullName>
    </submittedName>
</protein>
<evidence type="ECO:0000313" key="9">
    <source>
        <dbReference type="Proteomes" id="UP000226429"/>
    </source>
</evidence>
<dbReference type="EMBL" id="NMOS02000048">
    <property type="protein sequence ID" value="RDH39802.1"/>
    <property type="molecule type" value="Genomic_DNA"/>
</dbReference>
<dbReference type="SUPFAM" id="SSF103473">
    <property type="entry name" value="MFS general substrate transporter"/>
    <property type="match status" value="1"/>
</dbReference>
<reference evidence="8 9" key="2">
    <citation type="journal article" date="2018" name="J. Invertebr. Pathol.">
        <title>'Candidatus Aquirickettsiella gammari' (Gammaproteobacteria: Legionellales: Coxiellaceae): A bacterial pathogen of the freshwater crustacean Gammarus fossarum (Malacostraca: Amphipoda).</title>
        <authorList>
            <person name="Bojko J."/>
            <person name="Dunn A.M."/>
            <person name="Stebbing P.D."/>
            <person name="van Aerle R."/>
            <person name="Bacela-Spychalska K."/>
            <person name="Bean T.P."/>
            <person name="Urrutia A."/>
            <person name="Stentiford G.D."/>
        </authorList>
    </citation>
    <scope>NUCLEOTIDE SEQUENCE [LARGE SCALE GENOMIC DNA]</scope>
    <source>
        <strain evidence="8">RA15029</strain>
    </source>
</reference>
<feature type="transmembrane region" description="Helical" evidence="6">
    <location>
        <begin position="58"/>
        <end position="81"/>
    </location>
</feature>
<keyword evidence="2" id="KW-1003">Cell membrane</keyword>
<evidence type="ECO:0000256" key="1">
    <source>
        <dbReference type="ARBA" id="ARBA00004651"/>
    </source>
</evidence>
<evidence type="ECO:0000256" key="6">
    <source>
        <dbReference type="SAM" id="Phobius"/>
    </source>
</evidence>
<organism evidence="8 9">
    <name type="scientific">Candidatus Aquirickettsiella gammari</name>
    <dbReference type="NCBI Taxonomy" id="2016198"/>
    <lineage>
        <taxon>Bacteria</taxon>
        <taxon>Pseudomonadati</taxon>
        <taxon>Pseudomonadota</taxon>
        <taxon>Gammaproteobacteria</taxon>
        <taxon>Legionellales</taxon>
        <taxon>Coxiellaceae</taxon>
        <taxon>Candidatus Aquirickettsiella</taxon>
    </lineage>
</organism>
<keyword evidence="9" id="KW-1185">Reference proteome</keyword>
<accession>A0A370CEV1</accession>
<dbReference type="Proteomes" id="UP000226429">
    <property type="component" value="Unassembled WGS sequence"/>
</dbReference>
<feature type="domain" description="Major facilitator superfamily (MFS) profile" evidence="7">
    <location>
        <begin position="1"/>
        <end position="143"/>
    </location>
</feature>
<sequence length="143" mass="16311">MLLGGLLFLVATFICSVTPYITWFLVARFLQGCVVSTILVAGYAKIHERLDKKQAIQTISWMGSITVMAPAIGPILGSLLINWTSWRWLFAGLIGWAAVSLYLLNVFMPVDLFQQKKLNLRKIGMDYRKVLINFNFWKYTLAF</sequence>
<dbReference type="InterPro" id="IPR011701">
    <property type="entry name" value="MFS"/>
</dbReference>
<evidence type="ECO:0000313" key="8">
    <source>
        <dbReference type="EMBL" id="RDH39802.1"/>
    </source>
</evidence>
<gene>
    <name evidence="8" type="ORF">CFE62_007120</name>
</gene>
<dbReference type="InterPro" id="IPR020846">
    <property type="entry name" value="MFS_dom"/>
</dbReference>
<dbReference type="PANTHER" id="PTHR43124">
    <property type="entry name" value="PURINE EFFLUX PUMP PBUE"/>
    <property type="match status" value="1"/>
</dbReference>
<dbReference type="InterPro" id="IPR036259">
    <property type="entry name" value="MFS_trans_sf"/>
</dbReference>